<reference evidence="3" key="1">
    <citation type="journal article" date="2014" name="Genome Announc.">
        <title>Draft genome sequence of the plant-pathogenic soil fungus Rhizoctonia solani anastomosis group 3 strain Rhs1AP.</title>
        <authorList>
            <person name="Cubeta M.A."/>
            <person name="Thomas E."/>
            <person name="Dean R.A."/>
            <person name="Jabaji S."/>
            <person name="Neate S.M."/>
            <person name="Tavantzis S."/>
            <person name="Toda T."/>
            <person name="Vilgalys R."/>
            <person name="Bharathan N."/>
            <person name="Fedorova-Abrams N."/>
            <person name="Pakala S.B."/>
            <person name="Pakala S.M."/>
            <person name="Zafar N."/>
            <person name="Joardar V."/>
            <person name="Losada L."/>
            <person name="Nierman W.C."/>
        </authorList>
    </citation>
    <scope>NUCLEOTIDE SEQUENCE [LARGE SCALE GENOMIC DNA]</scope>
    <source>
        <strain evidence="3">AG-3</strain>
    </source>
</reference>
<dbReference type="EMBL" id="JATN01000321">
    <property type="protein sequence ID" value="EUC59475.1"/>
    <property type="molecule type" value="Genomic_DNA"/>
</dbReference>
<organism evidence="2 3">
    <name type="scientific">Rhizoctonia solani AG-3 Rhs1AP</name>
    <dbReference type="NCBI Taxonomy" id="1086054"/>
    <lineage>
        <taxon>Eukaryota</taxon>
        <taxon>Fungi</taxon>
        <taxon>Dikarya</taxon>
        <taxon>Basidiomycota</taxon>
        <taxon>Agaricomycotina</taxon>
        <taxon>Agaricomycetes</taxon>
        <taxon>Cantharellales</taxon>
        <taxon>Ceratobasidiaceae</taxon>
        <taxon>Rhizoctonia</taxon>
    </lineage>
</organism>
<dbReference type="OrthoDB" id="3253465at2759"/>
<accession>A0A0A1UKU6</accession>
<protein>
    <submittedName>
        <fullName evidence="2">Uncharacterized protein</fullName>
    </submittedName>
</protein>
<dbReference type="AlphaFoldDB" id="A0A0A1UKU6"/>
<sequence length="565" mass="63520">MEQAVAAAAAAAKGVFDQVLATLLQSYRGVVEPNAVDDLPAHAQDDLPENVRVPTEKELDPASLSEAASQEVEDQMARPGLFRDMAKTVPTAGPSKSHSSLKASAVPVDPRIGTRLAARAKQIYDEDPEAAKANWESMQERLDELVYIVNPYVARNRQYMLNAHSTFLSLYQPELPVEAHWYTNTVIQFAANIFVHRVTTSRGRDGGPIQSRTAIGWLGHYIHAICTYTREPVTLLRTGLTVLRRGLYARLENILKWCVIEYSLVRHSKIQQRLDRDALQLIFEVMIKRTKHRGRAVAFQNMNAANFSLSGALRPGGLQANNPLYAERGWYMKAGDCEISVVRKFCYSVKVTVDNWKGYSGTIGDRKVFTFGPVTKAHNLIFEPALTLILDFMACKGFEEIENLDQLFACTLAVLKLKESFKSMLLLQYTLTLGQELTLYLLNHNNRTGKVMDNHYTTGVEDMPLTQLLHGKLKGKLTETEQMALQANWHSSVAMNFLICCAKSTNPEIDMYTDEATVCRRYGLTKDEEVIEDDDHIKLLKKHASKVWDDVMAFVPAEKQTPYAD</sequence>
<proteinExistence type="predicted"/>
<evidence type="ECO:0000313" key="2">
    <source>
        <dbReference type="EMBL" id="EUC59475.1"/>
    </source>
</evidence>
<name>A0A0A1UKU6_9AGAM</name>
<evidence type="ECO:0000313" key="3">
    <source>
        <dbReference type="Proteomes" id="UP000030108"/>
    </source>
</evidence>
<evidence type="ECO:0000256" key="1">
    <source>
        <dbReference type="SAM" id="MobiDB-lite"/>
    </source>
</evidence>
<feature type="region of interest" description="Disordered" evidence="1">
    <location>
        <begin position="40"/>
        <end position="68"/>
    </location>
</feature>
<comment type="caution">
    <text evidence="2">The sequence shown here is derived from an EMBL/GenBank/DDBJ whole genome shotgun (WGS) entry which is preliminary data.</text>
</comment>
<feature type="non-terminal residue" evidence="2">
    <location>
        <position position="565"/>
    </location>
</feature>
<dbReference type="Proteomes" id="UP000030108">
    <property type="component" value="Unassembled WGS sequence"/>
</dbReference>
<gene>
    <name evidence="2" type="ORF">RSOL_314720</name>
</gene>